<evidence type="ECO:0000256" key="6">
    <source>
        <dbReference type="SAM" id="Phobius"/>
    </source>
</evidence>
<comment type="subcellular location">
    <subcellularLocation>
        <location evidence="1">Cell membrane</location>
        <topology evidence="1">Multi-pass membrane protein</topology>
    </subcellularLocation>
</comment>
<sequence>MNPLLLAALGGTLIAAGAWVMIMLRFARPSLAERLTDPAPPPPEPTTAKSGGWAARLGASGVPLLAAAGLPTARTRARLRICDHDTPAYLAEKTTTGLIGIGLPPLLGGLLALAGVPVASFYGLAAWGVFAAVLWMAPDLALREAAAKRRDEMRHTLAAFADLVVIALAGGAGVTGALEAAAHTGGPAMGRIRTTLRAAAIRREEPWTALRQLGERYGLEEFDELAASLQLAGTDGARVRASLAAKAKSLRTRHLAALDADAQAATERMSLPVVLLFAGFLLLIGYPALSLILTSL</sequence>
<evidence type="ECO:0000256" key="3">
    <source>
        <dbReference type="ARBA" id="ARBA00022692"/>
    </source>
</evidence>
<feature type="transmembrane region" description="Helical" evidence="6">
    <location>
        <begin position="157"/>
        <end position="178"/>
    </location>
</feature>
<dbReference type="Proteomes" id="UP000572635">
    <property type="component" value="Unassembled WGS sequence"/>
</dbReference>
<keyword evidence="4 6" id="KW-1133">Transmembrane helix</keyword>
<dbReference type="InterPro" id="IPR018076">
    <property type="entry name" value="T2SS_GspF_dom"/>
</dbReference>
<protein>
    <submittedName>
        <fullName evidence="8">Pilus assembly protein TadC</fullName>
    </submittedName>
</protein>
<keyword evidence="9" id="KW-1185">Reference proteome</keyword>
<feature type="transmembrane region" description="Helical" evidence="6">
    <location>
        <begin position="273"/>
        <end position="293"/>
    </location>
</feature>
<gene>
    <name evidence="8" type="ORF">HDA36_000012</name>
</gene>
<feature type="transmembrane region" description="Helical" evidence="6">
    <location>
        <begin position="110"/>
        <end position="136"/>
    </location>
</feature>
<evidence type="ECO:0000313" key="9">
    <source>
        <dbReference type="Proteomes" id="UP000572635"/>
    </source>
</evidence>
<comment type="caution">
    <text evidence="8">The sequence shown here is derived from an EMBL/GenBank/DDBJ whole genome shotgun (WGS) entry which is preliminary data.</text>
</comment>
<organism evidence="8 9">
    <name type="scientific">Nocardiopsis composta</name>
    <dbReference type="NCBI Taxonomy" id="157465"/>
    <lineage>
        <taxon>Bacteria</taxon>
        <taxon>Bacillati</taxon>
        <taxon>Actinomycetota</taxon>
        <taxon>Actinomycetes</taxon>
        <taxon>Streptosporangiales</taxon>
        <taxon>Nocardiopsidaceae</taxon>
        <taxon>Nocardiopsis</taxon>
    </lineage>
</organism>
<evidence type="ECO:0000313" key="8">
    <source>
        <dbReference type="EMBL" id="MBB5429928.1"/>
    </source>
</evidence>
<keyword evidence="2" id="KW-1003">Cell membrane</keyword>
<dbReference type="PANTHER" id="PTHR35007:SF1">
    <property type="entry name" value="PILUS ASSEMBLY PROTEIN"/>
    <property type="match status" value="1"/>
</dbReference>
<reference evidence="8 9" key="1">
    <citation type="submission" date="2020-08" db="EMBL/GenBank/DDBJ databases">
        <title>Sequencing the genomes of 1000 actinobacteria strains.</title>
        <authorList>
            <person name="Klenk H.-P."/>
        </authorList>
    </citation>
    <scope>NUCLEOTIDE SEQUENCE [LARGE SCALE GENOMIC DNA]</scope>
    <source>
        <strain evidence="8 9">DSM 44551</strain>
    </source>
</reference>
<dbReference type="AlphaFoldDB" id="A0A7W8QGA7"/>
<feature type="domain" description="Type II secretion system protein GspF" evidence="7">
    <location>
        <begin position="160"/>
        <end position="287"/>
    </location>
</feature>
<evidence type="ECO:0000256" key="4">
    <source>
        <dbReference type="ARBA" id="ARBA00022989"/>
    </source>
</evidence>
<dbReference type="PANTHER" id="PTHR35007">
    <property type="entry name" value="INTEGRAL MEMBRANE PROTEIN-RELATED"/>
    <property type="match status" value="1"/>
</dbReference>
<dbReference type="GO" id="GO:0005886">
    <property type="term" value="C:plasma membrane"/>
    <property type="evidence" value="ECO:0007669"/>
    <property type="project" value="UniProtKB-SubCell"/>
</dbReference>
<evidence type="ECO:0000256" key="1">
    <source>
        <dbReference type="ARBA" id="ARBA00004651"/>
    </source>
</evidence>
<keyword evidence="3 6" id="KW-0812">Transmembrane</keyword>
<evidence type="ECO:0000256" key="2">
    <source>
        <dbReference type="ARBA" id="ARBA00022475"/>
    </source>
</evidence>
<dbReference type="RefSeq" id="WP_184387413.1">
    <property type="nucleotide sequence ID" value="NZ_BAAAJD010000209.1"/>
</dbReference>
<accession>A0A7W8QGA7</accession>
<keyword evidence="5 6" id="KW-0472">Membrane</keyword>
<evidence type="ECO:0000259" key="7">
    <source>
        <dbReference type="Pfam" id="PF00482"/>
    </source>
</evidence>
<proteinExistence type="predicted"/>
<name>A0A7W8QGA7_9ACTN</name>
<evidence type="ECO:0000256" key="5">
    <source>
        <dbReference type="ARBA" id="ARBA00023136"/>
    </source>
</evidence>
<dbReference type="EMBL" id="JACHDB010000001">
    <property type="protein sequence ID" value="MBB5429928.1"/>
    <property type="molecule type" value="Genomic_DNA"/>
</dbReference>
<dbReference type="Pfam" id="PF00482">
    <property type="entry name" value="T2SSF"/>
    <property type="match status" value="1"/>
</dbReference>